<dbReference type="Proteomes" id="UP000051260">
    <property type="component" value="Unassembled WGS sequence"/>
</dbReference>
<dbReference type="PRINTS" id="PR00909">
    <property type="entry name" value="SPERMDNBNDNG"/>
</dbReference>
<keyword evidence="2" id="KW-0813">Transport</keyword>
<dbReference type="PANTHER" id="PTHR30222:SF17">
    <property type="entry name" value="SPERMIDINE_PUTRESCINE-BINDING PERIPLASMIC PROTEIN"/>
    <property type="match status" value="1"/>
</dbReference>
<dbReference type="Gene3D" id="3.40.190.10">
    <property type="entry name" value="Periplasmic binding protein-like II"/>
    <property type="match status" value="2"/>
</dbReference>
<dbReference type="GO" id="GO:0019808">
    <property type="term" value="F:polyamine binding"/>
    <property type="evidence" value="ECO:0007669"/>
    <property type="project" value="InterPro"/>
</dbReference>
<dbReference type="InterPro" id="IPR001188">
    <property type="entry name" value="Sperm_putr-bd"/>
</dbReference>
<accession>A0A0P1I9B4</accession>
<protein>
    <submittedName>
        <fullName evidence="5">Spermidine/putrescine-binding periplasmic protein</fullName>
    </submittedName>
</protein>
<reference evidence="6" key="1">
    <citation type="submission" date="2015-09" db="EMBL/GenBank/DDBJ databases">
        <authorList>
            <person name="Rodrigo-Torres L."/>
            <person name="Arahal D.R."/>
        </authorList>
    </citation>
    <scope>NUCLEOTIDE SEQUENCE [LARGE SCALE GENOMIC DNA]</scope>
    <source>
        <strain evidence="6">CECT 5091</strain>
    </source>
</reference>
<sequence>MAKRTSLSRRTLLKGAGASVLAAPLYSKRALASSGEINVVMWSDYLPPEFLEGFEAETGIKVNHIGIGSNEEILSMMMASDGRGFDLVTPTNMRSLQWAPLDLLQPFDLDRVNVDAVNPSMIRIGTESWNLNKSGTHWLPHIWGTEGIAYRTDLWSPEGDAPSFGDVWAAENAGKTMGRAHSMMLCAGLYLERIGEMEPESVWDAYDDEDTMRKVWGQITDWCIERKDRIKLIWNDAEAQKFGLLEDGVIVGQTWDGPPLALKTAGEPVHYQAPIEGAMAWVDGLSLPVGAENIEQVYAFIDYLYRPEPAGAAAAVNGYNTAVLGAEDFAGDEFRINFAEAYPGDSLANLNPWLAEAPWYADARAGFVNRFESA</sequence>
<evidence type="ECO:0000256" key="2">
    <source>
        <dbReference type="ARBA" id="ARBA00022448"/>
    </source>
</evidence>
<evidence type="ECO:0000256" key="3">
    <source>
        <dbReference type="ARBA" id="ARBA00022729"/>
    </source>
</evidence>
<organism evidence="5 6">
    <name type="scientific">Ruegeria denitrificans</name>
    <dbReference type="NCBI Taxonomy" id="1715692"/>
    <lineage>
        <taxon>Bacteria</taxon>
        <taxon>Pseudomonadati</taxon>
        <taxon>Pseudomonadota</taxon>
        <taxon>Alphaproteobacteria</taxon>
        <taxon>Rhodobacterales</taxon>
        <taxon>Roseobacteraceae</taxon>
        <taxon>Ruegeria</taxon>
    </lineage>
</organism>
<dbReference type="RefSeq" id="WP_058281790.1">
    <property type="nucleotide sequence ID" value="NZ_CYUD01000005.1"/>
</dbReference>
<dbReference type="Pfam" id="PF13416">
    <property type="entry name" value="SBP_bac_8"/>
    <property type="match status" value="1"/>
</dbReference>
<dbReference type="PROSITE" id="PS51318">
    <property type="entry name" value="TAT"/>
    <property type="match status" value="1"/>
</dbReference>
<dbReference type="SUPFAM" id="SSF53850">
    <property type="entry name" value="Periplasmic binding protein-like II"/>
    <property type="match status" value="1"/>
</dbReference>
<comment type="subcellular location">
    <subcellularLocation>
        <location evidence="1">Periplasm</location>
    </subcellularLocation>
</comment>
<dbReference type="AlphaFoldDB" id="A0A0P1I9B4"/>
<proteinExistence type="predicted"/>
<dbReference type="PANTHER" id="PTHR30222">
    <property type="entry name" value="SPERMIDINE/PUTRESCINE-BINDING PERIPLASMIC PROTEIN"/>
    <property type="match status" value="1"/>
</dbReference>
<gene>
    <name evidence="5" type="primary">potD_2</name>
    <name evidence="5" type="ORF">RUE5091_02014</name>
</gene>
<evidence type="ECO:0000313" key="5">
    <source>
        <dbReference type="EMBL" id="CUJ99198.1"/>
    </source>
</evidence>
<dbReference type="OrthoDB" id="6776301at2"/>
<keyword evidence="6" id="KW-1185">Reference proteome</keyword>
<keyword evidence="4" id="KW-0574">Periplasm</keyword>
<dbReference type="GO" id="GO:0042597">
    <property type="term" value="C:periplasmic space"/>
    <property type="evidence" value="ECO:0007669"/>
    <property type="project" value="UniProtKB-SubCell"/>
</dbReference>
<dbReference type="GO" id="GO:0015846">
    <property type="term" value="P:polyamine transport"/>
    <property type="evidence" value="ECO:0007669"/>
    <property type="project" value="InterPro"/>
</dbReference>
<dbReference type="EMBL" id="CYUD01000005">
    <property type="protein sequence ID" value="CUJ99198.1"/>
    <property type="molecule type" value="Genomic_DNA"/>
</dbReference>
<evidence type="ECO:0000313" key="6">
    <source>
        <dbReference type="Proteomes" id="UP000051260"/>
    </source>
</evidence>
<dbReference type="STRING" id="1715692.RUE5091_02014"/>
<dbReference type="InterPro" id="IPR006311">
    <property type="entry name" value="TAT_signal"/>
</dbReference>
<evidence type="ECO:0000256" key="1">
    <source>
        <dbReference type="ARBA" id="ARBA00004418"/>
    </source>
</evidence>
<keyword evidence="3" id="KW-0732">Signal</keyword>
<name>A0A0P1I9B4_9RHOB</name>
<evidence type="ECO:0000256" key="4">
    <source>
        <dbReference type="ARBA" id="ARBA00022764"/>
    </source>
</evidence>
<dbReference type="InterPro" id="IPR006059">
    <property type="entry name" value="SBP"/>
</dbReference>